<accession>A0A8K0G4N8</accession>
<dbReference type="OrthoDB" id="6783708at2759"/>
<evidence type="ECO:0000256" key="1">
    <source>
        <dbReference type="ARBA" id="ARBA00022723"/>
    </source>
</evidence>
<dbReference type="AlphaFoldDB" id="A0A8K0G4N8"/>
<name>A0A8K0G4N8_IGNLU</name>
<keyword evidence="3" id="KW-0862">Zinc</keyword>
<dbReference type="EMBL" id="VTPC01089915">
    <property type="protein sequence ID" value="KAF2885538.1"/>
    <property type="molecule type" value="Genomic_DNA"/>
</dbReference>
<comment type="caution">
    <text evidence="5">The sequence shown here is derived from an EMBL/GenBank/DDBJ whole genome shotgun (WGS) entry which is preliminary data.</text>
</comment>
<gene>
    <name evidence="5" type="ORF">ILUMI_20606</name>
</gene>
<keyword evidence="1" id="KW-0479">Metal-binding</keyword>
<evidence type="ECO:0000256" key="2">
    <source>
        <dbReference type="ARBA" id="ARBA00022771"/>
    </source>
</evidence>
<keyword evidence="6" id="KW-1185">Reference proteome</keyword>
<evidence type="ECO:0000256" key="3">
    <source>
        <dbReference type="ARBA" id="ARBA00022833"/>
    </source>
</evidence>
<dbReference type="Pfam" id="PF04500">
    <property type="entry name" value="FLYWCH"/>
    <property type="match status" value="1"/>
</dbReference>
<dbReference type="GO" id="GO:0008270">
    <property type="term" value="F:zinc ion binding"/>
    <property type="evidence" value="ECO:0007669"/>
    <property type="project" value="UniProtKB-KW"/>
</dbReference>
<dbReference type="Gene3D" id="2.20.25.240">
    <property type="match status" value="1"/>
</dbReference>
<evidence type="ECO:0000313" key="5">
    <source>
        <dbReference type="EMBL" id="KAF2885538.1"/>
    </source>
</evidence>
<dbReference type="Proteomes" id="UP000801492">
    <property type="component" value="Unassembled WGS sequence"/>
</dbReference>
<sequence length="230" mass="25556">MPPEYVTSSENKQQLLKKGFIYDKERTREDRIYWKCKKYFTGLCQGRAVTRNGAIVHENSKHNYLPRGGRVGAAKIIGEATGRIPELVQAALPSVPAILKTTQRIWKRTNPALSELVIDGPYLKTSSGEDFLLFDSGAGGPNQILFSTERNLEVLSSSDHWFCDGIFKTAPSLFTQPMTIHAIKFDAVIPLITGSGAYEGALADLSKTNDYIEGWHKKFSSLVGCYHLSI</sequence>
<protein>
    <recommendedName>
        <fullName evidence="4">FLYWCH-type domain-containing protein</fullName>
    </recommendedName>
</protein>
<keyword evidence="2" id="KW-0863">Zinc-finger</keyword>
<dbReference type="PANTHER" id="PTHR47160">
    <property type="entry name" value="PUTATIVE-RELATED"/>
    <property type="match status" value="1"/>
</dbReference>
<evidence type="ECO:0000259" key="4">
    <source>
        <dbReference type="Pfam" id="PF04500"/>
    </source>
</evidence>
<organism evidence="5 6">
    <name type="scientific">Ignelater luminosus</name>
    <name type="common">Cucubano</name>
    <name type="synonym">Pyrophorus luminosus</name>
    <dbReference type="NCBI Taxonomy" id="2038154"/>
    <lineage>
        <taxon>Eukaryota</taxon>
        <taxon>Metazoa</taxon>
        <taxon>Ecdysozoa</taxon>
        <taxon>Arthropoda</taxon>
        <taxon>Hexapoda</taxon>
        <taxon>Insecta</taxon>
        <taxon>Pterygota</taxon>
        <taxon>Neoptera</taxon>
        <taxon>Endopterygota</taxon>
        <taxon>Coleoptera</taxon>
        <taxon>Polyphaga</taxon>
        <taxon>Elateriformia</taxon>
        <taxon>Elateroidea</taxon>
        <taxon>Elateridae</taxon>
        <taxon>Agrypninae</taxon>
        <taxon>Pyrophorini</taxon>
        <taxon>Ignelater</taxon>
    </lineage>
</organism>
<evidence type="ECO:0000313" key="6">
    <source>
        <dbReference type="Proteomes" id="UP000801492"/>
    </source>
</evidence>
<feature type="domain" description="FLYWCH-type" evidence="4">
    <location>
        <begin position="5"/>
        <end position="63"/>
    </location>
</feature>
<proteinExistence type="predicted"/>
<dbReference type="InterPro" id="IPR007588">
    <property type="entry name" value="Znf_FLYWCH"/>
</dbReference>
<dbReference type="PANTHER" id="PTHR47160:SF10">
    <property type="entry name" value="MULE TRANSPOSASE DOMAIN-CONTAINING PROTEIN"/>
    <property type="match status" value="1"/>
</dbReference>
<reference evidence="5" key="1">
    <citation type="submission" date="2019-08" db="EMBL/GenBank/DDBJ databases">
        <title>The genome of the North American firefly Photinus pyralis.</title>
        <authorList>
            <consortium name="Photinus pyralis genome working group"/>
            <person name="Fallon T.R."/>
            <person name="Sander Lower S.E."/>
            <person name="Weng J.-K."/>
        </authorList>
    </citation>
    <scope>NUCLEOTIDE SEQUENCE</scope>
    <source>
        <strain evidence="5">TRF0915ILg1</strain>
        <tissue evidence="5">Whole body</tissue>
    </source>
</reference>